<evidence type="ECO:0000256" key="6">
    <source>
        <dbReference type="ARBA" id="ARBA00023136"/>
    </source>
</evidence>
<feature type="domain" description="ABC transmembrane type-1" evidence="8">
    <location>
        <begin position="301"/>
        <end position="490"/>
    </location>
</feature>
<dbReference type="RefSeq" id="WP_091540203.1">
    <property type="nucleotide sequence ID" value="NZ_FMUS01000003.1"/>
</dbReference>
<dbReference type="OrthoDB" id="9783218at2"/>
<feature type="transmembrane region" description="Helical" evidence="7">
    <location>
        <begin position="303"/>
        <end position="328"/>
    </location>
</feature>
<accession>A0A1G5CXE3</accession>
<dbReference type="InterPro" id="IPR000515">
    <property type="entry name" value="MetI-like"/>
</dbReference>
<keyword evidence="2 7" id="KW-0813">Transport</keyword>
<dbReference type="GO" id="GO:0005886">
    <property type="term" value="C:plasma membrane"/>
    <property type="evidence" value="ECO:0007669"/>
    <property type="project" value="UniProtKB-SubCell"/>
</dbReference>
<sequence length="502" mass="55819">MENKHYYKRINGRKLNRFQEHSIVSYSWGVSFILSIAMLIFSYDIVTRQIESFIASLAFVFLGTGIIQFLISLRVKNEILKFNEIKGSTRKLGYLLLIMGATGNIFSIIAGFTLIRKDRTIEYTISIYSIMTTIAIMVISSLNIFKEYVANNFFIGIIILGLLSLYYIFMMYMVTKHINGKRVDKKLIPLTVPLLGSILIGNFFAFVLGLIIISKYRHKDDEISIEWISVLRRLFRNYMSVIGMFFVVLLISLSICSNMTFDYSLAIDNNYSSLLQTPSLEYPFGTDNYGRCVFTRIVFGARISLVVGIIATMVPIVIGGILGALAGYYGKRTDNTIMRILDILYAVPGILLAIAIIAAFGASTMNLILALSIGAVPMYARTVRATVMSIANQEFVEAARACGARNFTIIFKHIIPNSLAPVIVRATLGIGGVVLSTSSLSYLGLGVEPHIPEWGNILKIGSGYLETKPYLAIFPGLAIILIVLAFNYFGDGLRDALDPKLK</sequence>
<dbReference type="InterPro" id="IPR035906">
    <property type="entry name" value="MetI-like_sf"/>
</dbReference>
<dbReference type="Pfam" id="PF12911">
    <property type="entry name" value="OppC_N"/>
    <property type="match status" value="1"/>
</dbReference>
<evidence type="ECO:0000256" key="7">
    <source>
        <dbReference type="RuleBase" id="RU363032"/>
    </source>
</evidence>
<keyword evidence="10" id="KW-1185">Reference proteome</keyword>
<feature type="transmembrane region" description="Helical" evidence="7">
    <location>
        <begin position="92"/>
        <end position="115"/>
    </location>
</feature>
<feature type="transmembrane region" description="Helical" evidence="7">
    <location>
        <begin position="234"/>
        <end position="255"/>
    </location>
</feature>
<evidence type="ECO:0000313" key="10">
    <source>
        <dbReference type="Proteomes" id="UP000198636"/>
    </source>
</evidence>
<feature type="transmembrane region" description="Helical" evidence="7">
    <location>
        <begin position="367"/>
        <end position="383"/>
    </location>
</feature>
<dbReference type="AlphaFoldDB" id="A0A1G5CXE3"/>
<evidence type="ECO:0000256" key="2">
    <source>
        <dbReference type="ARBA" id="ARBA00022448"/>
    </source>
</evidence>
<dbReference type="PANTHER" id="PTHR43386:SF1">
    <property type="entry name" value="D,D-DIPEPTIDE TRANSPORT SYSTEM PERMEASE PROTEIN DDPC-RELATED"/>
    <property type="match status" value="1"/>
</dbReference>
<evidence type="ECO:0000256" key="5">
    <source>
        <dbReference type="ARBA" id="ARBA00022989"/>
    </source>
</evidence>
<dbReference type="Pfam" id="PF00528">
    <property type="entry name" value="BPD_transp_1"/>
    <property type="match status" value="1"/>
</dbReference>
<dbReference type="GO" id="GO:0055085">
    <property type="term" value="P:transmembrane transport"/>
    <property type="evidence" value="ECO:0007669"/>
    <property type="project" value="InterPro"/>
</dbReference>
<evidence type="ECO:0000313" key="9">
    <source>
        <dbReference type="EMBL" id="SCY06957.1"/>
    </source>
</evidence>
<dbReference type="PROSITE" id="PS50928">
    <property type="entry name" value="ABC_TM1"/>
    <property type="match status" value="1"/>
</dbReference>
<feature type="transmembrane region" description="Helical" evidence="7">
    <location>
        <begin position="21"/>
        <end position="41"/>
    </location>
</feature>
<evidence type="ECO:0000256" key="1">
    <source>
        <dbReference type="ARBA" id="ARBA00004651"/>
    </source>
</evidence>
<organism evidence="9 10">
    <name type="scientific">Alkaliphilus peptidifermentans DSM 18978</name>
    <dbReference type="NCBI Taxonomy" id="1120976"/>
    <lineage>
        <taxon>Bacteria</taxon>
        <taxon>Bacillati</taxon>
        <taxon>Bacillota</taxon>
        <taxon>Clostridia</taxon>
        <taxon>Peptostreptococcales</taxon>
        <taxon>Natronincolaceae</taxon>
        <taxon>Alkaliphilus</taxon>
    </lineage>
</organism>
<keyword evidence="5 7" id="KW-1133">Transmembrane helix</keyword>
<feature type="transmembrane region" description="Helical" evidence="7">
    <location>
        <begin position="194"/>
        <end position="213"/>
    </location>
</feature>
<dbReference type="EMBL" id="FMUS01000003">
    <property type="protein sequence ID" value="SCY06957.1"/>
    <property type="molecule type" value="Genomic_DNA"/>
</dbReference>
<gene>
    <name evidence="9" type="ORF">SAMN03080606_00796</name>
</gene>
<feature type="transmembrane region" description="Helical" evidence="7">
    <location>
        <begin position="422"/>
        <end position="445"/>
    </location>
</feature>
<feature type="transmembrane region" description="Helical" evidence="7">
    <location>
        <begin position="53"/>
        <end position="71"/>
    </location>
</feature>
<keyword evidence="3" id="KW-1003">Cell membrane</keyword>
<keyword evidence="4 7" id="KW-0812">Transmembrane</keyword>
<dbReference type="STRING" id="1120976.SAMN03080606_00796"/>
<proteinExistence type="inferred from homology"/>
<dbReference type="SUPFAM" id="SSF161098">
    <property type="entry name" value="MetI-like"/>
    <property type="match status" value="1"/>
</dbReference>
<dbReference type="Proteomes" id="UP000198636">
    <property type="component" value="Unassembled WGS sequence"/>
</dbReference>
<dbReference type="PANTHER" id="PTHR43386">
    <property type="entry name" value="OLIGOPEPTIDE TRANSPORT SYSTEM PERMEASE PROTEIN APPC"/>
    <property type="match status" value="1"/>
</dbReference>
<evidence type="ECO:0000256" key="4">
    <source>
        <dbReference type="ARBA" id="ARBA00022692"/>
    </source>
</evidence>
<comment type="subcellular location">
    <subcellularLocation>
        <location evidence="1 7">Cell membrane</location>
        <topology evidence="1 7">Multi-pass membrane protein</topology>
    </subcellularLocation>
</comment>
<feature type="transmembrane region" description="Helical" evidence="7">
    <location>
        <begin position="127"/>
        <end position="145"/>
    </location>
</feature>
<feature type="transmembrane region" description="Helical" evidence="7">
    <location>
        <begin position="340"/>
        <end position="361"/>
    </location>
</feature>
<feature type="transmembrane region" description="Helical" evidence="7">
    <location>
        <begin position="152"/>
        <end position="174"/>
    </location>
</feature>
<name>A0A1G5CXE3_9FIRM</name>
<keyword evidence="6 7" id="KW-0472">Membrane</keyword>
<dbReference type="Gene3D" id="1.10.3720.10">
    <property type="entry name" value="MetI-like"/>
    <property type="match status" value="1"/>
</dbReference>
<comment type="similarity">
    <text evidence="7">Belongs to the binding-protein-dependent transport system permease family.</text>
</comment>
<feature type="transmembrane region" description="Helical" evidence="7">
    <location>
        <begin position="470"/>
        <end position="490"/>
    </location>
</feature>
<dbReference type="CDD" id="cd06261">
    <property type="entry name" value="TM_PBP2"/>
    <property type="match status" value="1"/>
</dbReference>
<dbReference type="InterPro" id="IPR025966">
    <property type="entry name" value="OppC_N"/>
</dbReference>
<protein>
    <submittedName>
        <fullName evidence="9">Peptide/nickel transport system permease protein</fullName>
    </submittedName>
</protein>
<reference evidence="9 10" key="1">
    <citation type="submission" date="2016-10" db="EMBL/GenBank/DDBJ databases">
        <authorList>
            <person name="de Groot N.N."/>
        </authorList>
    </citation>
    <scope>NUCLEOTIDE SEQUENCE [LARGE SCALE GENOMIC DNA]</scope>
    <source>
        <strain evidence="9 10">DSM 18978</strain>
    </source>
</reference>
<evidence type="ECO:0000259" key="8">
    <source>
        <dbReference type="PROSITE" id="PS50928"/>
    </source>
</evidence>
<dbReference type="InterPro" id="IPR050366">
    <property type="entry name" value="BP-dependent_transpt_permease"/>
</dbReference>
<evidence type="ECO:0000256" key="3">
    <source>
        <dbReference type="ARBA" id="ARBA00022475"/>
    </source>
</evidence>